<dbReference type="PANTHER" id="PTHR30071:SF1">
    <property type="entry name" value="CYTOCHROME B_B6 PROTEIN-RELATED"/>
    <property type="match status" value="1"/>
</dbReference>
<keyword evidence="9" id="KW-1185">Reference proteome</keyword>
<dbReference type="InterPro" id="IPR002541">
    <property type="entry name" value="Cyt_c_assembly"/>
</dbReference>
<comment type="subcellular location">
    <subcellularLocation>
        <location evidence="1">Membrane</location>
        <topology evidence="1">Multi-pass membrane protein</topology>
    </subcellularLocation>
</comment>
<feature type="transmembrane region" description="Helical" evidence="6">
    <location>
        <begin position="132"/>
        <end position="154"/>
    </location>
</feature>
<feature type="transmembrane region" description="Helical" evidence="6">
    <location>
        <begin position="70"/>
        <end position="87"/>
    </location>
</feature>
<evidence type="ECO:0000256" key="2">
    <source>
        <dbReference type="ARBA" id="ARBA00022692"/>
    </source>
</evidence>
<evidence type="ECO:0000256" key="3">
    <source>
        <dbReference type="ARBA" id="ARBA00022748"/>
    </source>
</evidence>
<organism evidence="8 9">
    <name type="scientific">Geothermobacter ehrlichii</name>
    <dbReference type="NCBI Taxonomy" id="213224"/>
    <lineage>
        <taxon>Bacteria</taxon>
        <taxon>Pseudomonadati</taxon>
        <taxon>Thermodesulfobacteriota</taxon>
        <taxon>Desulfuromonadia</taxon>
        <taxon>Desulfuromonadales</taxon>
        <taxon>Geothermobacteraceae</taxon>
        <taxon>Geothermobacter</taxon>
    </lineage>
</organism>
<dbReference type="EMBL" id="VNIB01000003">
    <property type="protein sequence ID" value="TYO99314.1"/>
    <property type="molecule type" value="Genomic_DNA"/>
</dbReference>
<evidence type="ECO:0000313" key="8">
    <source>
        <dbReference type="EMBL" id="TYO99314.1"/>
    </source>
</evidence>
<keyword evidence="2 6" id="KW-0812">Transmembrane</keyword>
<feature type="transmembrane region" description="Helical" evidence="6">
    <location>
        <begin position="219"/>
        <end position="237"/>
    </location>
</feature>
<gene>
    <name evidence="8" type="ORF">EDC39_103160</name>
</gene>
<keyword evidence="4 6" id="KW-1133">Transmembrane helix</keyword>
<feature type="transmembrane region" description="Helical" evidence="6">
    <location>
        <begin position="6"/>
        <end position="24"/>
    </location>
</feature>
<feature type="transmembrane region" description="Helical" evidence="6">
    <location>
        <begin position="244"/>
        <end position="266"/>
    </location>
</feature>
<dbReference type="InterPro" id="IPR017562">
    <property type="entry name" value="Cyt_c_biogenesis_CcsA"/>
</dbReference>
<feature type="transmembrane region" description="Helical" evidence="6">
    <location>
        <begin position="94"/>
        <end position="112"/>
    </location>
</feature>
<dbReference type="InterPro" id="IPR045062">
    <property type="entry name" value="Cyt_c_biogenesis_CcsA/CcmC"/>
</dbReference>
<evidence type="ECO:0000259" key="7">
    <source>
        <dbReference type="Pfam" id="PF01578"/>
    </source>
</evidence>
<evidence type="ECO:0000256" key="6">
    <source>
        <dbReference type="SAM" id="Phobius"/>
    </source>
</evidence>
<reference evidence="8 9" key="1">
    <citation type="submission" date="2019-07" db="EMBL/GenBank/DDBJ databases">
        <title>Genomic Encyclopedia of Type Strains, Phase IV (KMG-IV): sequencing the most valuable type-strain genomes for metagenomic binning, comparative biology and taxonomic classification.</title>
        <authorList>
            <person name="Goeker M."/>
        </authorList>
    </citation>
    <scope>NUCLEOTIDE SEQUENCE [LARGE SCALE GENOMIC DNA]</scope>
    <source>
        <strain evidence="8 9">SS015</strain>
    </source>
</reference>
<dbReference type="PANTHER" id="PTHR30071">
    <property type="entry name" value="HEME EXPORTER PROTEIN C"/>
    <property type="match status" value="1"/>
</dbReference>
<dbReference type="Pfam" id="PF01578">
    <property type="entry name" value="Cytochrom_C_asm"/>
    <property type="match status" value="1"/>
</dbReference>
<feature type="domain" description="Cytochrome c assembly protein" evidence="7">
    <location>
        <begin position="65"/>
        <end position="270"/>
    </location>
</feature>
<dbReference type="RefSeq" id="WP_148895234.1">
    <property type="nucleotide sequence ID" value="NZ_VNIB01000003.1"/>
</dbReference>
<dbReference type="NCBIfam" id="TIGR03144">
    <property type="entry name" value="cytochr_II_ccsB"/>
    <property type="match status" value="1"/>
</dbReference>
<dbReference type="GO" id="GO:0005886">
    <property type="term" value="C:plasma membrane"/>
    <property type="evidence" value="ECO:0007669"/>
    <property type="project" value="TreeGrafter"/>
</dbReference>
<dbReference type="GO" id="GO:0017004">
    <property type="term" value="P:cytochrome complex assembly"/>
    <property type="evidence" value="ECO:0007669"/>
    <property type="project" value="UniProtKB-KW"/>
</dbReference>
<sequence length="278" mass="30982">MNADILLYKITLLIYFVATVLYLIDVIGRRQKVGNLARWVLVGGFLVHCATIVARYVAAGHVPVVNLQESLSFFALAIVGAFLLFDLKYRLTILGAFSCPLALAMMIFGAAAKSPVSTANPALDSWWFPIHISLAFAGYAIFALAFAAGVMYLMQERMLKSKRFSGLYYRLPSLEVLDSINYKCLTFGFPLMTMGIISGAVWANSAWGGYWRWDPKETWALITWFLYAALLHGRLTIGWRGQRAAIFAIIGFLCLLFTFLGVNTLMSDLHSFNTLEGK</sequence>
<feature type="transmembrane region" description="Helical" evidence="6">
    <location>
        <begin position="36"/>
        <end position="58"/>
    </location>
</feature>
<evidence type="ECO:0000256" key="1">
    <source>
        <dbReference type="ARBA" id="ARBA00004141"/>
    </source>
</evidence>
<keyword evidence="3" id="KW-0201">Cytochrome c-type biogenesis</keyword>
<feature type="transmembrane region" description="Helical" evidence="6">
    <location>
        <begin position="187"/>
        <end position="207"/>
    </location>
</feature>
<proteinExistence type="predicted"/>
<evidence type="ECO:0000313" key="9">
    <source>
        <dbReference type="Proteomes" id="UP000324159"/>
    </source>
</evidence>
<dbReference type="AlphaFoldDB" id="A0A5D3WM00"/>
<evidence type="ECO:0000256" key="4">
    <source>
        <dbReference type="ARBA" id="ARBA00022989"/>
    </source>
</evidence>
<comment type="caution">
    <text evidence="8">The sequence shown here is derived from an EMBL/GenBank/DDBJ whole genome shotgun (WGS) entry which is preliminary data.</text>
</comment>
<keyword evidence="5 6" id="KW-0472">Membrane</keyword>
<name>A0A5D3WM00_9BACT</name>
<protein>
    <submittedName>
        <fullName evidence="8">Cytochrome c-type biogenesis protein CcsB</fullName>
    </submittedName>
</protein>
<dbReference type="Proteomes" id="UP000324159">
    <property type="component" value="Unassembled WGS sequence"/>
</dbReference>
<accession>A0A5D3WM00</accession>
<evidence type="ECO:0000256" key="5">
    <source>
        <dbReference type="ARBA" id="ARBA00023136"/>
    </source>
</evidence>
<dbReference type="GO" id="GO:0020037">
    <property type="term" value="F:heme binding"/>
    <property type="evidence" value="ECO:0007669"/>
    <property type="project" value="InterPro"/>
</dbReference>
<dbReference type="OrthoDB" id="9814290at2"/>